<dbReference type="Proteomes" id="UP001341281">
    <property type="component" value="Chromosome 01"/>
</dbReference>
<dbReference type="GO" id="GO:0008234">
    <property type="term" value="F:cysteine-type peptidase activity"/>
    <property type="evidence" value="ECO:0007669"/>
    <property type="project" value="InterPro"/>
</dbReference>
<protein>
    <recommendedName>
        <fullName evidence="4">Ubiquitin-like protease family profile domain-containing protein</fullName>
    </recommendedName>
</protein>
<evidence type="ECO:0000313" key="5">
    <source>
        <dbReference type="EMBL" id="WVZ53897.1"/>
    </source>
</evidence>
<evidence type="ECO:0000256" key="2">
    <source>
        <dbReference type="ARBA" id="ARBA00022670"/>
    </source>
</evidence>
<evidence type="ECO:0000313" key="6">
    <source>
        <dbReference type="Proteomes" id="UP001341281"/>
    </source>
</evidence>
<dbReference type="EMBL" id="CP144745">
    <property type="protein sequence ID" value="WVZ53897.1"/>
    <property type="molecule type" value="Genomic_DNA"/>
</dbReference>
<evidence type="ECO:0000256" key="3">
    <source>
        <dbReference type="ARBA" id="ARBA00022801"/>
    </source>
</evidence>
<keyword evidence="2" id="KW-0645">Protease</keyword>
<organism evidence="5 6">
    <name type="scientific">Paspalum notatum var. saurae</name>
    <dbReference type="NCBI Taxonomy" id="547442"/>
    <lineage>
        <taxon>Eukaryota</taxon>
        <taxon>Viridiplantae</taxon>
        <taxon>Streptophyta</taxon>
        <taxon>Embryophyta</taxon>
        <taxon>Tracheophyta</taxon>
        <taxon>Spermatophyta</taxon>
        <taxon>Magnoliopsida</taxon>
        <taxon>Liliopsida</taxon>
        <taxon>Poales</taxon>
        <taxon>Poaceae</taxon>
        <taxon>PACMAD clade</taxon>
        <taxon>Panicoideae</taxon>
        <taxon>Andropogonodae</taxon>
        <taxon>Paspaleae</taxon>
        <taxon>Paspalinae</taxon>
        <taxon>Paspalum</taxon>
    </lineage>
</organism>
<dbReference type="InterPro" id="IPR003653">
    <property type="entry name" value="Peptidase_C48_C"/>
</dbReference>
<reference evidence="5 6" key="1">
    <citation type="submission" date="2024-02" db="EMBL/GenBank/DDBJ databases">
        <title>High-quality chromosome-scale genome assembly of Pensacola bahiagrass (Paspalum notatum Flugge var. saurae).</title>
        <authorList>
            <person name="Vega J.M."/>
            <person name="Podio M."/>
            <person name="Orjuela J."/>
            <person name="Siena L.A."/>
            <person name="Pessino S.C."/>
            <person name="Combes M.C."/>
            <person name="Mariac C."/>
            <person name="Albertini E."/>
            <person name="Pupilli F."/>
            <person name="Ortiz J.P.A."/>
            <person name="Leblanc O."/>
        </authorList>
    </citation>
    <scope>NUCLEOTIDE SEQUENCE [LARGE SCALE GENOMIC DNA]</scope>
    <source>
        <strain evidence="5">R1</strain>
        <tissue evidence="5">Leaf</tissue>
    </source>
</reference>
<name>A0AAQ3SJC4_PASNO</name>
<keyword evidence="6" id="KW-1185">Reference proteome</keyword>
<evidence type="ECO:0000259" key="4">
    <source>
        <dbReference type="PROSITE" id="PS50600"/>
    </source>
</evidence>
<dbReference type="PANTHER" id="PTHR33018">
    <property type="entry name" value="OS10G0338966 PROTEIN-RELATED"/>
    <property type="match status" value="1"/>
</dbReference>
<dbReference type="InterPro" id="IPR038765">
    <property type="entry name" value="Papain-like_cys_pep_sf"/>
</dbReference>
<keyword evidence="3" id="KW-0378">Hydrolase</keyword>
<dbReference type="PROSITE" id="PS50600">
    <property type="entry name" value="ULP_PROTEASE"/>
    <property type="match status" value="1"/>
</dbReference>
<evidence type="ECO:0000256" key="1">
    <source>
        <dbReference type="ARBA" id="ARBA00005234"/>
    </source>
</evidence>
<comment type="similarity">
    <text evidence="1">Belongs to the peptidase C48 family.</text>
</comment>
<proteinExistence type="inferred from homology"/>
<dbReference type="PANTHER" id="PTHR33018:SF34">
    <property type="entry name" value="OS02G0472350 PROTEIN"/>
    <property type="match status" value="1"/>
</dbReference>
<accession>A0AAQ3SJC4</accession>
<dbReference type="Gene3D" id="3.40.395.10">
    <property type="entry name" value="Adenoviral Proteinase, Chain A"/>
    <property type="match status" value="1"/>
</dbReference>
<dbReference type="AlphaFoldDB" id="A0AAQ3SJC4"/>
<gene>
    <name evidence="5" type="ORF">U9M48_004784</name>
</gene>
<sequence>MEDVDVDESEDRLIIVSAMLGHENAKVNRIETLYYADKEITEDYILDLLWALQDSLLENRACVQNIKKEQIHGEANIQVATSNKWKYEHGKPLVMPDLVKDLPTQMRRFHDWYMNDIYEIYHQDSLNLSLVSCWVLLEIQRCRKEGIYDVGFIDPMIVNNDNITKYPKATLKNLYKSLDRQHFRTYVLLPFHFGFHWILLVIDIKKNNIYVFDSKRGPQHDYQEAIDMINEACAKIRKQRPGLFKEKLYLRTNFPCLRQEAGNNLCGYYVCEFIHIFVGNNSMKRSAELMKMNDELLPFEKIKAIQEQLLGFINDEIINSGGEFHYDGRPLPVPINVDEEQ</sequence>
<dbReference type="GO" id="GO:0006508">
    <property type="term" value="P:proteolysis"/>
    <property type="evidence" value="ECO:0007669"/>
    <property type="project" value="UniProtKB-KW"/>
</dbReference>
<dbReference type="Pfam" id="PF02902">
    <property type="entry name" value="Peptidase_C48"/>
    <property type="match status" value="1"/>
</dbReference>
<dbReference type="SUPFAM" id="SSF54001">
    <property type="entry name" value="Cysteine proteinases"/>
    <property type="match status" value="1"/>
</dbReference>
<feature type="domain" description="Ubiquitin-like protease family profile" evidence="4">
    <location>
        <begin position="91"/>
        <end position="277"/>
    </location>
</feature>